<reference evidence="4 5" key="1">
    <citation type="submission" date="2018-11" db="EMBL/GenBank/DDBJ databases">
        <title>Novel Erysipelotrichaceae bacterium isolated from small intestine of a swine.</title>
        <authorList>
            <person name="Kim J.S."/>
            <person name="Choe H."/>
            <person name="Lee Y.R."/>
            <person name="Kim K.M."/>
            <person name="Park D.S."/>
        </authorList>
    </citation>
    <scope>NUCLEOTIDE SEQUENCE [LARGE SCALE GENOMIC DNA]</scope>
    <source>
        <strain evidence="4 5">SG0102</strain>
    </source>
</reference>
<dbReference type="OrthoDB" id="9805159at2"/>
<keyword evidence="5" id="KW-1185">Reference proteome</keyword>
<organism evidence="4 5">
    <name type="scientific">Intestinibaculum porci</name>
    <dbReference type="NCBI Taxonomy" id="2487118"/>
    <lineage>
        <taxon>Bacteria</taxon>
        <taxon>Bacillati</taxon>
        <taxon>Bacillota</taxon>
        <taxon>Erysipelotrichia</taxon>
        <taxon>Erysipelotrichales</taxon>
        <taxon>Erysipelotrichaceae</taxon>
        <taxon>Intestinibaculum</taxon>
    </lineage>
</organism>
<evidence type="ECO:0000313" key="4">
    <source>
        <dbReference type="EMBL" id="BBH26431.1"/>
    </source>
</evidence>
<proteinExistence type="predicted"/>
<dbReference type="AlphaFoldDB" id="A0A3G9JKB5"/>
<evidence type="ECO:0000256" key="1">
    <source>
        <dbReference type="ARBA" id="ARBA00022801"/>
    </source>
</evidence>
<evidence type="ECO:0000256" key="2">
    <source>
        <dbReference type="ARBA" id="ARBA00023295"/>
    </source>
</evidence>
<dbReference type="InParanoid" id="A0A3G9JKB5"/>
<dbReference type="RefSeq" id="WP_125119301.1">
    <property type="nucleotide sequence ID" value="NZ_AP019309.1"/>
</dbReference>
<dbReference type="PANTHER" id="PTHR10357:SF210">
    <property type="entry name" value="MALTODEXTRIN GLUCOSIDASE"/>
    <property type="match status" value="1"/>
</dbReference>
<dbReference type="InterPro" id="IPR013780">
    <property type="entry name" value="Glyco_hydro_b"/>
</dbReference>
<dbReference type="Gene3D" id="3.90.400.10">
    <property type="entry name" value="Oligo-1,6-glucosidase, Domain 2"/>
    <property type="match status" value="1"/>
</dbReference>
<dbReference type="SUPFAM" id="SSF51011">
    <property type="entry name" value="Glycosyl hydrolase domain"/>
    <property type="match status" value="1"/>
</dbReference>
<keyword evidence="1" id="KW-0378">Hydrolase</keyword>
<dbReference type="SUPFAM" id="SSF51445">
    <property type="entry name" value="(Trans)glycosidases"/>
    <property type="match status" value="1"/>
</dbReference>
<keyword evidence="2" id="KW-0326">Glycosidase</keyword>
<dbReference type="Gene3D" id="2.60.40.1180">
    <property type="entry name" value="Golgi alpha-mannosidase II"/>
    <property type="match status" value="1"/>
</dbReference>
<dbReference type="InterPro" id="IPR045857">
    <property type="entry name" value="O16G_dom_2"/>
</dbReference>
<dbReference type="GO" id="GO:0016798">
    <property type="term" value="F:hydrolase activity, acting on glycosyl bonds"/>
    <property type="evidence" value="ECO:0007669"/>
    <property type="project" value="UniProtKB-KW"/>
</dbReference>
<feature type="domain" description="Glycosyl hydrolase family 13 catalytic" evidence="3">
    <location>
        <begin position="10"/>
        <end position="353"/>
    </location>
</feature>
<name>A0A3G9JKB5_9FIRM</name>
<dbReference type="InterPro" id="IPR017853">
    <property type="entry name" value="GH"/>
</dbReference>
<accession>A0A3G9JKB5</accession>
<protein>
    <submittedName>
        <fullName evidence="4">Maltodextrin glucosidase</fullName>
    </submittedName>
</protein>
<evidence type="ECO:0000259" key="3">
    <source>
        <dbReference type="SMART" id="SM00642"/>
    </source>
</evidence>
<dbReference type="PANTHER" id="PTHR10357">
    <property type="entry name" value="ALPHA-AMYLASE FAMILY MEMBER"/>
    <property type="match status" value="1"/>
</dbReference>
<gene>
    <name evidence="4" type="ORF">SG0102_13650</name>
</gene>
<dbReference type="SMART" id="SM00642">
    <property type="entry name" value="Aamy"/>
    <property type="match status" value="1"/>
</dbReference>
<dbReference type="CDD" id="cd11353">
    <property type="entry name" value="AmyAc_euk_bac_CMD_like"/>
    <property type="match status" value="1"/>
</dbReference>
<dbReference type="FunCoup" id="A0A3G9JKB5">
    <property type="interactions" value="80"/>
</dbReference>
<sequence>MWYNDTVFYQMYTLNMVGANTKENDGIVHEHRILKVLDWIDYLKQLGIGGIYFNPLFSSDTHGYDTRDYQRLDERLGTNEDFIKVVKTLHHHHIRVVVDGVFNHVGRGFFAFQDVILNRERSRYKDWFRIDFNGNSDYDDGFWYEGWEGHYELVKLNLDNEEVQKYIMDSIRFWIEHFNIDGIRLDVSYLLPRWFMAKISDFARSLKPDFFMLGEVLGDNAGFMFTEGHLNAITDYPGYKGIWSSLNSLNLFEIAHTLKRNVQEMYKDKTLWTFVDNHDVSRIASTLTDSKKIKIAYGLMLALPGIPCLYYGSEWGLEGKKVPGQSDDVLRPALDAPSPNDLTRLIKHMIAARNEHPVLRKGAFKTLILTNRQWVFERENEDERIIVAINIDDQPYTAHFNARCGLADDLITGKVHDFGGGSELLPCSIAYWLCER</sequence>
<dbReference type="Proteomes" id="UP000268059">
    <property type="component" value="Chromosome"/>
</dbReference>
<evidence type="ECO:0000313" key="5">
    <source>
        <dbReference type="Proteomes" id="UP000268059"/>
    </source>
</evidence>
<dbReference type="EMBL" id="AP019309">
    <property type="protein sequence ID" value="BBH26431.1"/>
    <property type="molecule type" value="Genomic_DNA"/>
</dbReference>
<dbReference type="Pfam" id="PF00128">
    <property type="entry name" value="Alpha-amylase"/>
    <property type="match status" value="1"/>
</dbReference>
<dbReference type="InterPro" id="IPR006047">
    <property type="entry name" value="GH13_cat_dom"/>
</dbReference>
<dbReference type="KEGG" id="ebm:SG0102_13650"/>
<dbReference type="GO" id="GO:0005975">
    <property type="term" value="P:carbohydrate metabolic process"/>
    <property type="evidence" value="ECO:0007669"/>
    <property type="project" value="InterPro"/>
</dbReference>
<dbReference type="Gene3D" id="3.20.20.80">
    <property type="entry name" value="Glycosidases"/>
    <property type="match status" value="1"/>
</dbReference>